<dbReference type="PANTHER" id="PTHR22951">
    <property type="entry name" value="CLATHRIN ASSEMBLY PROTEIN"/>
    <property type="match status" value="1"/>
</dbReference>
<evidence type="ECO:0000256" key="7">
    <source>
        <dbReference type="ARBA" id="ARBA00023176"/>
    </source>
</evidence>
<keyword evidence="4" id="KW-0254">Endocytosis</keyword>
<dbReference type="SUPFAM" id="SSF48464">
    <property type="entry name" value="ENTH/VHS domain"/>
    <property type="match status" value="1"/>
</dbReference>
<evidence type="ECO:0000256" key="6">
    <source>
        <dbReference type="ARBA" id="ARBA00023136"/>
    </source>
</evidence>
<dbReference type="GO" id="GO:0072583">
    <property type="term" value="P:clathrin-dependent endocytosis"/>
    <property type="evidence" value="ECO:0007669"/>
    <property type="project" value="InterPro"/>
</dbReference>
<gene>
    <name evidence="10" type="ORF">CKAN_01936000</name>
</gene>
<evidence type="ECO:0000259" key="9">
    <source>
        <dbReference type="PROSITE" id="PS50942"/>
    </source>
</evidence>
<sequence>MHLPLYPFNNNKKQQQQQQQTHMRMVVDVRTKLRLALGSVKDHASIGKALIFGRELFSDVEIAVVRATGHDNTPIDERYVHEILFLVSNSPTSVAFLARRISRRLNKTQDWIVALKTLLLVHRLLRGGDRNFEQDLRNTYLCGYLHLNLHCFPRNSDNSNSFLHDYAAFLEERLGWVINQAGKLEPVLTNSSQFQFYEEKSMETVFCRLPRCQEFLDRIMDCLPFDSADFITRIALINILRESFQVYMSFNEGITTLVDSFFDFKKPERATALEIFRRASYQSYKLSEFFNNCKRITGAKNLDYPSVRIITMECVSTMEEVMSCSQTFGNGSFSALTDSPSSMIFDVVKPPEKVIDTSREEKTGEEVLEEPLGISDSPFSWKLETKISSVWVEFDEEDTKTSCLFFAGISNASPGFADDLWFDGLEINQGKPFGYYNPFIDPMDISMELL</sequence>
<accession>A0A3S3PGU4</accession>
<evidence type="ECO:0000256" key="3">
    <source>
        <dbReference type="ARBA" id="ARBA00004600"/>
    </source>
</evidence>
<dbReference type="InterPro" id="IPR014712">
    <property type="entry name" value="ANTH_dom_sf"/>
</dbReference>
<dbReference type="SMART" id="SM00273">
    <property type="entry name" value="ENTH"/>
    <property type="match status" value="1"/>
</dbReference>
<protein>
    <submittedName>
        <fullName evidence="10">Putative clathrin assembly protein</fullName>
    </submittedName>
</protein>
<keyword evidence="6" id="KW-0472">Membrane</keyword>
<comment type="caution">
    <text evidence="10">The sequence shown here is derived from an EMBL/GenBank/DDBJ whole genome shotgun (WGS) entry which is preliminary data.</text>
</comment>
<dbReference type="Gene3D" id="1.20.58.150">
    <property type="entry name" value="ANTH domain"/>
    <property type="match status" value="1"/>
</dbReference>
<comment type="subcellular location">
    <subcellularLocation>
        <location evidence="1">Cytoplasmic vesicle</location>
        <location evidence="1">Clathrin-coated vesicle</location>
    </subcellularLocation>
    <subcellularLocation>
        <location evidence="2">Golgi apparatus</location>
    </subcellularLocation>
    <subcellularLocation>
        <location evidence="3">Membrane</location>
        <location evidence="3">Clathrin-coated pit</location>
    </subcellularLocation>
</comment>
<name>A0A3S3PGU4_9MAGN</name>
<dbReference type="SUPFAM" id="SSF89009">
    <property type="entry name" value="GAT-like domain"/>
    <property type="match status" value="1"/>
</dbReference>
<evidence type="ECO:0000256" key="2">
    <source>
        <dbReference type="ARBA" id="ARBA00004555"/>
    </source>
</evidence>
<dbReference type="InterPro" id="IPR013809">
    <property type="entry name" value="ENTH"/>
</dbReference>
<dbReference type="AlphaFoldDB" id="A0A3S3PGU4"/>
<dbReference type="GO" id="GO:0032050">
    <property type="term" value="F:clathrin heavy chain binding"/>
    <property type="evidence" value="ECO:0007669"/>
    <property type="project" value="TreeGrafter"/>
</dbReference>
<dbReference type="InterPro" id="IPR011417">
    <property type="entry name" value="ANTH_dom"/>
</dbReference>
<reference evidence="10 11" key="1">
    <citation type="journal article" date="2019" name="Nat. Plants">
        <title>Stout camphor tree genome fills gaps in understanding of flowering plant genome evolution.</title>
        <authorList>
            <person name="Chaw S.M."/>
            <person name="Liu Y.C."/>
            <person name="Wu Y.W."/>
            <person name="Wang H.Y."/>
            <person name="Lin C.I."/>
            <person name="Wu C.S."/>
            <person name="Ke H.M."/>
            <person name="Chang L.Y."/>
            <person name="Hsu C.Y."/>
            <person name="Yang H.T."/>
            <person name="Sudianto E."/>
            <person name="Hsu M.H."/>
            <person name="Wu K.P."/>
            <person name="Wang L.N."/>
            <person name="Leebens-Mack J.H."/>
            <person name="Tsai I.J."/>
        </authorList>
    </citation>
    <scope>NUCLEOTIDE SEQUENCE [LARGE SCALE GENOMIC DNA]</scope>
    <source>
        <strain evidence="11">cv. Chaw 1501</strain>
        <tissue evidence="10">Young leaves</tissue>
    </source>
</reference>
<evidence type="ECO:0000313" key="11">
    <source>
        <dbReference type="Proteomes" id="UP000283530"/>
    </source>
</evidence>
<dbReference type="CDD" id="cd16987">
    <property type="entry name" value="ANTH_N_AP180_plant"/>
    <property type="match status" value="1"/>
</dbReference>
<dbReference type="GO" id="GO:0048268">
    <property type="term" value="P:clathrin coat assembly"/>
    <property type="evidence" value="ECO:0007669"/>
    <property type="project" value="InterPro"/>
</dbReference>
<evidence type="ECO:0000313" key="10">
    <source>
        <dbReference type="EMBL" id="RWR90273.1"/>
    </source>
</evidence>
<evidence type="ECO:0000256" key="8">
    <source>
        <dbReference type="ARBA" id="ARBA00023329"/>
    </source>
</evidence>
<organism evidence="10 11">
    <name type="scientific">Cinnamomum micranthum f. kanehirae</name>
    <dbReference type="NCBI Taxonomy" id="337451"/>
    <lineage>
        <taxon>Eukaryota</taxon>
        <taxon>Viridiplantae</taxon>
        <taxon>Streptophyta</taxon>
        <taxon>Embryophyta</taxon>
        <taxon>Tracheophyta</taxon>
        <taxon>Spermatophyta</taxon>
        <taxon>Magnoliopsida</taxon>
        <taxon>Magnoliidae</taxon>
        <taxon>Laurales</taxon>
        <taxon>Lauraceae</taxon>
        <taxon>Cinnamomum</taxon>
    </lineage>
</organism>
<dbReference type="InterPro" id="IPR048050">
    <property type="entry name" value="ANTH_N_plant"/>
</dbReference>
<dbReference type="Gene3D" id="1.25.40.90">
    <property type="match status" value="1"/>
</dbReference>
<feature type="domain" description="ENTH" evidence="9">
    <location>
        <begin position="52"/>
        <end position="184"/>
    </location>
</feature>
<proteinExistence type="predicted"/>
<keyword evidence="7" id="KW-0168">Coated pit</keyword>
<dbReference type="GO" id="GO:0005905">
    <property type="term" value="C:clathrin-coated pit"/>
    <property type="evidence" value="ECO:0007669"/>
    <property type="project" value="UniProtKB-SubCell"/>
</dbReference>
<dbReference type="GO" id="GO:0006900">
    <property type="term" value="P:vesicle budding from membrane"/>
    <property type="evidence" value="ECO:0007669"/>
    <property type="project" value="TreeGrafter"/>
</dbReference>
<dbReference type="PROSITE" id="PS50942">
    <property type="entry name" value="ENTH"/>
    <property type="match status" value="1"/>
</dbReference>
<dbReference type="GO" id="GO:0030136">
    <property type="term" value="C:clathrin-coated vesicle"/>
    <property type="evidence" value="ECO:0007669"/>
    <property type="project" value="UniProtKB-SubCell"/>
</dbReference>
<keyword evidence="11" id="KW-1185">Reference proteome</keyword>
<dbReference type="GO" id="GO:0005545">
    <property type="term" value="F:1-phosphatidylinositol binding"/>
    <property type="evidence" value="ECO:0007669"/>
    <property type="project" value="InterPro"/>
</dbReference>
<dbReference type="GO" id="GO:0005546">
    <property type="term" value="F:phosphatidylinositol-4,5-bisphosphate binding"/>
    <property type="evidence" value="ECO:0007669"/>
    <property type="project" value="TreeGrafter"/>
</dbReference>
<dbReference type="STRING" id="337451.A0A3S3PGU4"/>
<keyword evidence="8" id="KW-0968">Cytoplasmic vesicle</keyword>
<dbReference type="GO" id="GO:0005794">
    <property type="term" value="C:Golgi apparatus"/>
    <property type="evidence" value="ECO:0007669"/>
    <property type="project" value="UniProtKB-SubCell"/>
</dbReference>
<keyword evidence="5" id="KW-0333">Golgi apparatus</keyword>
<dbReference type="InterPro" id="IPR008942">
    <property type="entry name" value="ENTH_VHS"/>
</dbReference>
<dbReference type="InterPro" id="IPR045192">
    <property type="entry name" value="AP180-like"/>
</dbReference>
<evidence type="ECO:0000256" key="4">
    <source>
        <dbReference type="ARBA" id="ARBA00022583"/>
    </source>
</evidence>
<evidence type="ECO:0000256" key="1">
    <source>
        <dbReference type="ARBA" id="ARBA00004132"/>
    </source>
</evidence>
<dbReference type="EMBL" id="QPKB01000008">
    <property type="protein sequence ID" value="RWR90273.1"/>
    <property type="molecule type" value="Genomic_DNA"/>
</dbReference>
<dbReference type="PANTHER" id="PTHR22951:SF70">
    <property type="entry name" value="OS11G0244600 PROTEIN"/>
    <property type="match status" value="1"/>
</dbReference>
<dbReference type="OrthoDB" id="1932749at2759"/>
<dbReference type="GO" id="GO:0000149">
    <property type="term" value="F:SNARE binding"/>
    <property type="evidence" value="ECO:0007669"/>
    <property type="project" value="TreeGrafter"/>
</dbReference>
<dbReference type="Proteomes" id="UP000283530">
    <property type="component" value="Unassembled WGS sequence"/>
</dbReference>
<evidence type="ECO:0000256" key="5">
    <source>
        <dbReference type="ARBA" id="ARBA00023034"/>
    </source>
</evidence>
<dbReference type="Pfam" id="PF07651">
    <property type="entry name" value="ANTH"/>
    <property type="match status" value="1"/>
</dbReference>